<dbReference type="EMBL" id="JBHSQJ010000078">
    <property type="protein sequence ID" value="MFC5909321.1"/>
    <property type="molecule type" value="Genomic_DNA"/>
</dbReference>
<dbReference type="RefSeq" id="WP_380585010.1">
    <property type="nucleotide sequence ID" value="NZ_JBHSQJ010000078.1"/>
</dbReference>
<keyword evidence="1" id="KW-1133">Transmembrane helix</keyword>
<reference evidence="3" key="1">
    <citation type="journal article" date="2019" name="Int. J. Syst. Evol. Microbiol.">
        <title>The Global Catalogue of Microorganisms (GCM) 10K type strain sequencing project: providing services to taxonomists for standard genome sequencing and annotation.</title>
        <authorList>
            <consortium name="The Broad Institute Genomics Platform"/>
            <consortium name="The Broad Institute Genome Sequencing Center for Infectious Disease"/>
            <person name="Wu L."/>
            <person name="Ma J."/>
        </authorList>
    </citation>
    <scope>NUCLEOTIDE SEQUENCE [LARGE SCALE GENOMIC DNA]</scope>
    <source>
        <strain evidence="3">JCM 4816</strain>
    </source>
</reference>
<evidence type="ECO:0008006" key="4">
    <source>
        <dbReference type="Google" id="ProtNLM"/>
    </source>
</evidence>
<evidence type="ECO:0000313" key="3">
    <source>
        <dbReference type="Proteomes" id="UP001596174"/>
    </source>
</evidence>
<proteinExistence type="predicted"/>
<feature type="transmembrane region" description="Helical" evidence="1">
    <location>
        <begin position="12"/>
        <end position="34"/>
    </location>
</feature>
<dbReference type="Proteomes" id="UP001596174">
    <property type="component" value="Unassembled WGS sequence"/>
</dbReference>
<accession>A0ABW1G7V5</accession>
<keyword evidence="1" id="KW-0812">Transmembrane</keyword>
<organism evidence="2 3">
    <name type="scientific">Streptacidiphilus monticola</name>
    <dbReference type="NCBI Taxonomy" id="2161674"/>
    <lineage>
        <taxon>Bacteria</taxon>
        <taxon>Bacillati</taxon>
        <taxon>Actinomycetota</taxon>
        <taxon>Actinomycetes</taxon>
        <taxon>Kitasatosporales</taxon>
        <taxon>Streptomycetaceae</taxon>
        <taxon>Streptacidiphilus</taxon>
    </lineage>
</organism>
<keyword evidence="1" id="KW-0472">Membrane</keyword>
<feature type="transmembrane region" description="Helical" evidence="1">
    <location>
        <begin position="87"/>
        <end position="105"/>
    </location>
</feature>
<protein>
    <recommendedName>
        <fullName evidence="4">Major facilitator superfamily (MFS) profile domain-containing protein</fullName>
    </recommendedName>
</protein>
<evidence type="ECO:0000256" key="1">
    <source>
        <dbReference type="SAM" id="Phobius"/>
    </source>
</evidence>
<evidence type="ECO:0000313" key="2">
    <source>
        <dbReference type="EMBL" id="MFC5909321.1"/>
    </source>
</evidence>
<gene>
    <name evidence="2" type="ORF">ACFP3V_19140</name>
</gene>
<keyword evidence="3" id="KW-1185">Reference proteome</keyword>
<feature type="transmembrane region" description="Helical" evidence="1">
    <location>
        <begin position="111"/>
        <end position="134"/>
    </location>
</feature>
<name>A0ABW1G7V5_9ACTN</name>
<feature type="transmembrane region" description="Helical" evidence="1">
    <location>
        <begin position="54"/>
        <end position="75"/>
    </location>
</feature>
<sequence length="143" mass="13729">MDAMPVVWRGVRCGVGWSALVGAVLGAVMAFGALLSDVPGGVVATIVTAGDIGLTATAVGAAFGVLPGLVVGVALARSAARTQAHRWAALSGGGAFLLQSAAVGLSSGVVLAVGLAMLGTPTAALLAAVSAKAVREGGTPARR</sequence>
<comment type="caution">
    <text evidence="2">The sequence shown here is derived from an EMBL/GenBank/DDBJ whole genome shotgun (WGS) entry which is preliminary data.</text>
</comment>